<evidence type="ECO:0000256" key="1">
    <source>
        <dbReference type="ARBA" id="ARBA00005189"/>
    </source>
</evidence>
<keyword evidence="8" id="KW-1185">Reference proteome</keyword>
<dbReference type="PANTHER" id="PTHR10434:SF64">
    <property type="entry name" value="1-ACYL-SN-GLYCEROL-3-PHOSPHATE ACYLTRANSFERASE-RELATED"/>
    <property type="match status" value="1"/>
</dbReference>
<proteinExistence type="predicted"/>
<evidence type="ECO:0000256" key="2">
    <source>
        <dbReference type="ARBA" id="ARBA00022516"/>
    </source>
</evidence>
<evidence type="ECO:0000313" key="8">
    <source>
        <dbReference type="Proteomes" id="UP001339883"/>
    </source>
</evidence>
<keyword evidence="2" id="KW-0444">Lipid biosynthesis</keyword>
<comment type="caution">
    <text evidence="7">The sequence shown here is derived from an EMBL/GenBank/DDBJ whole genome shotgun (WGS) entry which is preliminary data.</text>
</comment>
<evidence type="ECO:0000256" key="3">
    <source>
        <dbReference type="ARBA" id="ARBA00022679"/>
    </source>
</evidence>
<dbReference type="InterPro" id="IPR002123">
    <property type="entry name" value="Plipid/glycerol_acylTrfase"/>
</dbReference>
<dbReference type="GO" id="GO:0016746">
    <property type="term" value="F:acyltransferase activity"/>
    <property type="evidence" value="ECO:0007669"/>
    <property type="project" value="UniProtKB-KW"/>
</dbReference>
<organism evidence="7 8">
    <name type="scientific">Acinetobacter pollinis</name>
    <dbReference type="NCBI Taxonomy" id="2605270"/>
    <lineage>
        <taxon>Bacteria</taxon>
        <taxon>Pseudomonadati</taxon>
        <taxon>Pseudomonadota</taxon>
        <taxon>Gammaproteobacteria</taxon>
        <taxon>Moraxellales</taxon>
        <taxon>Moraxellaceae</taxon>
        <taxon>Acinetobacter</taxon>
    </lineage>
</organism>
<evidence type="ECO:0000256" key="5">
    <source>
        <dbReference type="ARBA" id="ARBA00023315"/>
    </source>
</evidence>
<name>A0ABU6DUZ6_9GAMM</name>
<evidence type="ECO:0000256" key="4">
    <source>
        <dbReference type="ARBA" id="ARBA00023098"/>
    </source>
</evidence>
<comment type="pathway">
    <text evidence="1">Lipid metabolism.</text>
</comment>
<dbReference type="Proteomes" id="UP001339883">
    <property type="component" value="Unassembled WGS sequence"/>
</dbReference>
<dbReference type="EMBL" id="VTDN01000012">
    <property type="protein sequence ID" value="MEB5477686.1"/>
    <property type="molecule type" value="Genomic_DNA"/>
</dbReference>
<dbReference type="RefSeq" id="WP_411800697.1">
    <property type="nucleotide sequence ID" value="NZ_VTDN01000012.1"/>
</dbReference>
<accession>A0ABU6DUZ6</accession>
<evidence type="ECO:0000259" key="6">
    <source>
        <dbReference type="SMART" id="SM00563"/>
    </source>
</evidence>
<keyword evidence="5 7" id="KW-0012">Acyltransferase</keyword>
<feature type="domain" description="Phospholipid/glycerol acyltransferase" evidence="6">
    <location>
        <begin position="86"/>
        <end position="197"/>
    </location>
</feature>
<dbReference type="SMART" id="SM00563">
    <property type="entry name" value="PlsC"/>
    <property type="match status" value="1"/>
</dbReference>
<keyword evidence="4" id="KW-0443">Lipid metabolism</keyword>
<dbReference type="Pfam" id="PF01553">
    <property type="entry name" value="Acyltransferase"/>
    <property type="match status" value="1"/>
</dbReference>
<dbReference type="SUPFAM" id="SSF69593">
    <property type="entry name" value="Glycerol-3-phosphate (1)-acyltransferase"/>
    <property type="match status" value="1"/>
</dbReference>
<reference evidence="7 8" key="1">
    <citation type="submission" date="2019-08" db="EMBL/GenBank/DDBJ databases">
        <title>Five species of Acinetobacter isolated from floral nectar and animal pollinators.</title>
        <authorList>
            <person name="Hendry T.A."/>
        </authorList>
    </citation>
    <scope>NUCLEOTIDE SEQUENCE [LARGE SCALE GENOMIC DNA]</scope>
    <source>
        <strain evidence="7 8">MD18.27</strain>
    </source>
</reference>
<protein>
    <submittedName>
        <fullName evidence="7">1-acyl-sn-glycerol-3-phosphate acyltransferase</fullName>
    </submittedName>
</protein>
<gene>
    <name evidence="7" type="ORF">I2F25_11650</name>
</gene>
<dbReference type="PANTHER" id="PTHR10434">
    <property type="entry name" value="1-ACYL-SN-GLYCEROL-3-PHOSPHATE ACYLTRANSFERASE"/>
    <property type="match status" value="1"/>
</dbReference>
<sequence>MMHNINTVLKSSKTSLGKTFHYAKKVGSGVTAVGEGFYVVYKNQLYKSPNKPENTKYVQWFCRKMCQVFNVDIQIHGEQRKDHTVALWASNHISWLDIPVLGASARIFFLAKAEIEQWPILGKLAKGGGTLFIKRGSGDSAKIKDQITAFLKQDVPVLFFPEATTSDGTYIQRIHGRLFAAAIEAQKPVQLVLLCYVNQEGKLDQVTPYIGDASLVKHVKNVVDMPKVTAHVAFLPEIDVKGHTVETLTKTVQVAMKEGLLHLHQKVLSK</sequence>
<evidence type="ECO:0000313" key="7">
    <source>
        <dbReference type="EMBL" id="MEB5477686.1"/>
    </source>
</evidence>
<keyword evidence="3" id="KW-0808">Transferase</keyword>
<dbReference type="CDD" id="cd07989">
    <property type="entry name" value="LPLAT_AGPAT-like"/>
    <property type="match status" value="1"/>
</dbReference>